<dbReference type="GO" id="GO:0008982">
    <property type="term" value="F:protein-N(PI)-phosphohistidine-sugar phosphotransferase activity"/>
    <property type="evidence" value="ECO:0007669"/>
    <property type="project" value="InterPro"/>
</dbReference>
<dbReference type="InterPro" id="IPR011608">
    <property type="entry name" value="PRD"/>
</dbReference>
<keyword evidence="5" id="KW-0808">Transferase</keyword>
<keyword evidence="2" id="KW-0813">Transport</keyword>
<evidence type="ECO:0000313" key="15">
    <source>
        <dbReference type="EMBL" id="RBP70183.1"/>
    </source>
</evidence>
<comment type="function">
    <text evidence="9">The phosphoenolpyruvate-dependent sugar phosphotransferase system (sugar PTS), a major carbohydrate active transport system, catalyzes the phosphorylation of incoming sugar substrates concomitantly with their translocation across the cell membrane. The enzyme II UlaABC PTS system is involved in ascorbate transport.</text>
</comment>
<evidence type="ECO:0000256" key="2">
    <source>
        <dbReference type="ARBA" id="ARBA00022448"/>
    </source>
</evidence>
<dbReference type="CDD" id="cd05568">
    <property type="entry name" value="PTS_IIB_bgl_like"/>
    <property type="match status" value="1"/>
</dbReference>
<dbReference type="GO" id="GO:0009401">
    <property type="term" value="P:phosphoenolpyruvate-dependent sugar phosphotransferase system"/>
    <property type="evidence" value="ECO:0007669"/>
    <property type="project" value="UniProtKB-KW"/>
</dbReference>
<dbReference type="AlphaFoldDB" id="A0A366IFP5"/>
<evidence type="ECO:0000256" key="1">
    <source>
        <dbReference type="ARBA" id="ARBA00004496"/>
    </source>
</evidence>
<dbReference type="PANTHER" id="PTHR36203">
    <property type="entry name" value="ASCORBATE-SPECIFIC PTS SYSTEM EIIA COMPONENT"/>
    <property type="match status" value="1"/>
</dbReference>
<dbReference type="GO" id="GO:0016301">
    <property type="term" value="F:kinase activity"/>
    <property type="evidence" value="ECO:0007669"/>
    <property type="project" value="UniProtKB-KW"/>
</dbReference>
<proteinExistence type="predicted"/>
<dbReference type="Gene3D" id="1.10.10.10">
    <property type="entry name" value="Winged helix-like DNA-binding domain superfamily/Winged helix DNA-binding domain"/>
    <property type="match status" value="1"/>
</dbReference>
<dbReference type="InterPro" id="IPR002178">
    <property type="entry name" value="PTS_EIIA_type-2_dom"/>
</dbReference>
<gene>
    <name evidence="15" type="ORF">DES36_101240</name>
</gene>
<evidence type="ECO:0000256" key="8">
    <source>
        <dbReference type="ARBA" id="ARBA00023159"/>
    </source>
</evidence>
<reference evidence="15 16" key="1">
    <citation type="submission" date="2018-06" db="EMBL/GenBank/DDBJ databases">
        <title>Genomic Encyclopedia of Type Strains, Phase IV (KMG-IV): sequencing the most valuable type-strain genomes for metagenomic binning, comparative biology and taxonomic classification.</title>
        <authorList>
            <person name="Goeker M."/>
        </authorList>
    </citation>
    <scope>NUCLEOTIDE SEQUENCE [LARGE SCALE GENOMIC DNA]</scope>
    <source>
        <strain evidence="15 16">DSM 22112</strain>
    </source>
</reference>
<protein>
    <recommendedName>
        <fullName evidence="10">Ascorbate-specific PTS system EIIA component</fullName>
    </recommendedName>
    <alternativeName>
        <fullName evidence="11">Ascorbate-specific phosphotransferase enzyme IIA component</fullName>
    </alternativeName>
</protein>
<dbReference type="InterPro" id="IPR051351">
    <property type="entry name" value="Ascorbate-PTS_EIIA_comp"/>
</dbReference>
<dbReference type="RefSeq" id="WP_170128126.1">
    <property type="nucleotide sequence ID" value="NZ_QNRX01000001.1"/>
</dbReference>
<dbReference type="InterPro" id="IPR007737">
    <property type="entry name" value="Mga_HTH"/>
</dbReference>
<dbReference type="PROSITE" id="PS51094">
    <property type="entry name" value="PTS_EIIA_TYPE_2"/>
    <property type="match status" value="1"/>
</dbReference>
<evidence type="ECO:0000259" key="13">
    <source>
        <dbReference type="PROSITE" id="PS51099"/>
    </source>
</evidence>
<dbReference type="Proteomes" id="UP000253490">
    <property type="component" value="Unassembled WGS sequence"/>
</dbReference>
<keyword evidence="4" id="KW-0597">Phosphoprotein</keyword>
<evidence type="ECO:0000256" key="3">
    <source>
        <dbReference type="ARBA" id="ARBA00022490"/>
    </source>
</evidence>
<evidence type="ECO:0000256" key="6">
    <source>
        <dbReference type="ARBA" id="ARBA00022683"/>
    </source>
</evidence>
<dbReference type="EMBL" id="QNRX01000001">
    <property type="protein sequence ID" value="RBP70183.1"/>
    <property type="molecule type" value="Genomic_DNA"/>
</dbReference>
<accession>A0A366IFP5</accession>
<dbReference type="Pfam" id="PF00874">
    <property type="entry name" value="PRD"/>
    <property type="match status" value="2"/>
</dbReference>
<evidence type="ECO:0000313" key="16">
    <source>
        <dbReference type="Proteomes" id="UP000253490"/>
    </source>
</evidence>
<dbReference type="InterPro" id="IPR013011">
    <property type="entry name" value="PTS_EIIB_2"/>
</dbReference>
<keyword evidence="3" id="KW-0963">Cytoplasm</keyword>
<dbReference type="PROSITE" id="PS51099">
    <property type="entry name" value="PTS_EIIB_TYPE_2"/>
    <property type="match status" value="1"/>
</dbReference>
<dbReference type="InterPro" id="IPR036634">
    <property type="entry name" value="PRD_sf"/>
</dbReference>
<dbReference type="GO" id="GO:0006355">
    <property type="term" value="P:regulation of DNA-templated transcription"/>
    <property type="evidence" value="ECO:0007669"/>
    <property type="project" value="InterPro"/>
</dbReference>
<evidence type="ECO:0000259" key="12">
    <source>
        <dbReference type="PROSITE" id="PS51094"/>
    </source>
</evidence>
<feature type="domain" description="PTS EIIA type-2" evidence="12">
    <location>
        <begin position="546"/>
        <end position="687"/>
    </location>
</feature>
<keyword evidence="6" id="KW-0598">Phosphotransferase system</keyword>
<dbReference type="Gene3D" id="1.10.1790.10">
    <property type="entry name" value="PRD domain"/>
    <property type="match status" value="1"/>
</dbReference>
<evidence type="ECO:0000259" key="14">
    <source>
        <dbReference type="PROSITE" id="PS51372"/>
    </source>
</evidence>
<evidence type="ECO:0000256" key="5">
    <source>
        <dbReference type="ARBA" id="ARBA00022679"/>
    </source>
</evidence>
<evidence type="ECO:0000256" key="10">
    <source>
        <dbReference type="ARBA" id="ARBA00041175"/>
    </source>
</evidence>
<dbReference type="InterPro" id="IPR016152">
    <property type="entry name" value="PTrfase/Anion_transptr"/>
</dbReference>
<feature type="domain" description="PRD" evidence="14">
    <location>
        <begin position="186"/>
        <end position="289"/>
    </location>
</feature>
<feature type="domain" description="PTS EIIB type-2" evidence="13">
    <location>
        <begin position="402"/>
        <end position="491"/>
    </location>
</feature>
<dbReference type="InterPro" id="IPR036388">
    <property type="entry name" value="WH-like_DNA-bd_sf"/>
</dbReference>
<evidence type="ECO:0000256" key="4">
    <source>
        <dbReference type="ARBA" id="ARBA00022553"/>
    </source>
</evidence>
<dbReference type="SUPFAM" id="SSF63520">
    <property type="entry name" value="PTS-regulatory domain, PRD"/>
    <property type="match status" value="1"/>
</dbReference>
<keyword evidence="16" id="KW-1185">Reference proteome</keyword>
<keyword evidence="7" id="KW-0418">Kinase</keyword>
<organism evidence="15 16">
    <name type="scientific">Alkalibaculum bacchi</name>
    <dbReference type="NCBI Taxonomy" id="645887"/>
    <lineage>
        <taxon>Bacteria</taxon>
        <taxon>Bacillati</taxon>
        <taxon>Bacillota</taxon>
        <taxon>Clostridia</taxon>
        <taxon>Eubacteriales</taxon>
        <taxon>Eubacteriaceae</taxon>
        <taxon>Alkalibaculum</taxon>
    </lineage>
</organism>
<evidence type="ECO:0000256" key="11">
    <source>
        <dbReference type="ARBA" id="ARBA00042072"/>
    </source>
</evidence>
<evidence type="ECO:0000256" key="7">
    <source>
        <dbReference type="ARBA" id="ARBA00022777"/>
    </source>
</evidence>
<dbReference type="GO" id="GO:0005737">
    <property type="term" value="C:cytoplasm"/>
    <property type="evidence" value="ECO:0007669"/>
    <property type="project" value="UniProtKB-SubCell"/>
</dbReference>
<dbReference type="PROSITE" id="PS51372">
    <property type="entry name" value="PRD_2"/>
    <property type="match status" value="2"/>
</dbReference>
<dbReference type="Gene3D" id="3.40.930.10">
    <property type="entry name" value="Mannitol-specific EII, Chain A"/>
    <property type="match status" value="1"/>
</dbReference>
<dbReference type="Pfam" id="PF05043">
    <property type="entry name" value="Mga"/>
    <property type="match status" value="1"/>
</dbReference>
<comment type="caution">
    <text evidence="15">The sequence shown here is derived from an EMBL/GenBank/DDBJ whole genome shotgun (WGS) entry which is preliminary data.</text>
</comment>
<comment type="subcellular location">
    <subcellularLocation>
        <location evidence="1">Cytoplasm</location>
    </subcellularLocation>
</comment>
<dbReference type="Pfam" id="PF00359">
    <property type="entry name" value="PTS_EIIA_2"/>
    <property type="match status" value="1"/>
</dbReference>
<name>A0A366IFP5_9FIRM</name>
<keyword evidence="8" id="KW-0010">Activator</keyword>
<dbReference type="PANTHER" id="PTHR36203:SF1">
    <property type="entry name" value="ASCORBATE-SPECIFIC PTS SYSTEM EIIA COMPONENT"/>
    <property type="match status" value="1"/>
</dbReference>
<dbReference type="SUPFAM" id="SSF55804">
    <property type="entry name" value="Phoshotransferase/anion transport protein"/>
    <property type="match status" value="1"/>
</dbReference>
<feature type="domain" description="PRD" evidence="14">
    <location>
        <begin position="291"/>
        <end position="398"/>
    </location>
</feature>
<sequence length="692" mass="81114">MYLNLDERSMEILKVIASQEDIISKDLQEEFHLSRNQLDYSIRKINEYLQLENYDKITRSNKGYFKVDEKIKQFFYEKDNTESKVKYIPVENERVQLIVLMLLSKDYDLSLFHFSDALEISKNTVLRDFSKVREFLAEYSIELNYSRTEGYFLGGKEWDIRKLIRPVVAKIYDFYNGQEALKKYGNMDQAQIEDLQNRIGTIEKKLNIKYNDKRIWTVPYEFAIITKRIQNEKYIDNDFGIKFNELSDTKEYSVINSLFESKKGIEIPSKEKLYITLLLLSLNLAEANAELDISALKQSILEFLDLFEKRSAIVLYHKQELQEKLYLHLRSAVYRIKYNMTMEYPYIDALGKEYKSLYHLVEYSLQPLEDFVGKKFPDQEIMFISIFIGGYLYNKDKAIKNINALVVCPNGVIFSSVLKNQLSGIFPYINFLKSISLSEFNEIKNDMQADIVFSSVPIELNQDVVVIKEPLDETEKKRIENVVFQRLYNISSGNVFTNKIIRIIKKYFELNPDIEFKIVNEIEDTFRSPIQSPKNQRVKEEPNLVDIINFDLIKITDEELNWIEALEKASIPLENGGYINKKYFEAMKSQYENIVPNIVLGSSIIIPHSKPEDGSKKLGMSFLKINKGIPYKDNKKLFYIVVISTTNQRNHINAMLQLYNISMNPNALRELQKAKTADGIYKVLEKYQEVKV</sequence>
<evidence type="ECO:0000256" key="9">
    <source>
        <dbReference type="ARBA" id="ARBA00037387"/>
    </source>
</evidence>